<protein>
    <submittedName>
        <fullName evidence="2">Uncharacterized protein</fullName>
    </submittedName>
</protein>
<organism evidence="2 3">
    <name type="scientific">Crucibulum laeve</name>
    <dbReference type="NCBI Taxonomy" id="68775"/>
    <lineage>
        <taxon>Eukaryota</taxon>
        <taxon>Fungi</taxon>
        <taxon>Dikarya</taxon>
        <taxon>Basidiomycota</taxon>
        <taxon>Agaricomycotina</taxon>
        <taxon>Agaricomycetes</taxon>
        <taxon>Agaricomycetidae</taxon>
        <taxon>Agaricales</taxon>
        <taxon>Agaricineae</taxon>
        <taxon>Nidulariaceae</taxon>
        <taxon>Crucibulum</taxon>
    </lineage>
</organism>
<evidence type="ECO:0000256" key="1">
    <source>
        <dbReference type="SAM" id="MobiDB-lite"/>
    </source>
</evidence>
<name>A0A5C3MFA2_9AGAR</name>
<gene>
    <name evidence="2" type="ORF">BDQ12DRAFT_674407</name>
</gene>
<accession>A0A5C3MFA2</accession>
<keyword evidence="3" id="KW-1185">Reference proteome</keyword>
<dbReference type="OrthoDB" id="109543at2759"/>
<reference evidence="2 3" key="1">
    <citation type="journal article" date="2019" name="Nat. Ecol. Evol.">
        <title>Megaphylogeny resolves global patterns of mushroom evolution.</title>
        <authorList>
            <person name="Varga T."/>
            <person name="Krizsan K."/>
            <person name="Foldi C."/>
            <person name="Dima B."/>
            <person name="Sanchez-Garcia M."/>
            <person name="Sanchez-Ramirez S."/>
            <person name="Szollosi G.J."/>
            <person name="Szarkandi J.G."/>
            <person name="Papp V."/>
            <person name="Albert L."/>
            <person name="Andreopoulos W."/>
            <person name="Angelini C."/>
            <person name="Antonin V."/>
            <person name="Barry K.W."/>
            <person name="Bougher N.L."/>
            <person name="Buchanan P."/>
            <person name="Buyck B."/>
            <person name="Bense V."/>
            <person name="Catcheside P."/>
            <person name="Chovatia M."/>
            <person name="Cooper J."/>
            <person name="Damon W."/>
            <person name="Desjardin D."/>
            <person name="Finy P."/>
            <person name="Geml J."/>
            <person name="Haridas S."/>
            <person name="Hughes K."/>
            <person name="Justo A."/>
            <person name="Karasinski D."/>
            <person name="Kautmanova I."/>
            <person name="Kiss B."/>
            <person name="Kocsube S."/>
            <person name="Kotiranta H."/>
            <person name="LaButti K.M."/>
            <person name="Lechner B.E."/>
            <person name="Liimatainen K."/>
            <person name="Lipzen A."/>
            <person name="Lukacs Z."/>
            <person name="Mihaltcheva S."/>
            <person name="Morgado L.N."/>
            <person name="Niskanen T."/>
            <person name="Noordeloos M.E."/>
            <person name="Ohm R.A."/>
            <person name="Ortiz-Santana B."/>
            <person name="Ovrebo C."/>
            <person name="Racz N."/>
            <person name="Riley R."/>
            <person name="Savchenko A."/>
            <person name="Shiryaev A."/>
            <person name="Soop K."/>
            <person name="Spirin V."/>
            <person name="Szebenyi C."/>
            <person name="Tomsovsky M."/>
            <person name="Tulloss R.E."/>
            <person name="Uehling J."/>
            <person name="Grigoriev I.V."/>
            <person name="Vagvolgyi C."/>
            <person name="Papp T."/>
            <person name="Martin F.M."/>
            <person name="Miettinen O."/>
            <person name="Hibbett D.S."/>
            <person name="Nagy L.G."/>
        </authorList>
    </citation>
    <scope>NUCLEOTIDE SEQUENCE [LARGE SCALE GENOMIC DNA]</scope>
    <source>
        <strain evidence="2 3">CBS 166.37</strain>
    </source>
</reference>
<sequence>MPPTTRSRKSAQTADNEAPNPKRQRTGFGMSQESCESTTRDWRLSMTSFSVSFYTVAATLTLADTIYTCCY</sequence>
<evidence type="ECO:0000313" key="2">
    <source>
        <dbReference type="EMBL" id="TFK43106.1"/>
    </source>
</evidence>
<dbReference type="AlphaFoldDB" id="A0A5C3MFA2"/>
<feature type="region of interest" description="Disordered" evidence="1">
    <location>
        <begin position="1"/>
        <end position="34"/>
    </location>
</feature>
<dbReference type="EMBL" id="ML213591">
    <property type="protein sequence ID" value="TFK43106.1"/>
    <property type="molecule type" value="Genomic_DNA"/>
</dbReference>
<dbReference type="Proteomes" id="UP000308652">
    <property type="component" value="Unassembled WGS sequence"/>
</dbReference>
<evidence type="ECO:0000313" key="3">
    <source>
        <dbReference type="Proteomes" id="UP000308652"/>
    </source>
</evidence>
<proteinExistence type="predicted"/>